<gene>
    <name evidence="6" type="ORF">IPV69_20645</name>
</gene>
<proteinExistence type="predicted"/>
<evidence type="ECO:0000313" key="6">
    <source>
        <dbReference type="EMBL" id="QOV88626.1"/>
    </source>
</evidence>
<dbReference type="InterPro" id="IPR045863">
    <property type="entry name" value="CorA_TM1_TM2"/>
</dbReference>
<evidence type="ECO:0000256" key="3">
    <source>
        <dbReference type="ARBA" id="ARBA00022989"/>
    </source>
</evidence>
<evidence type="ECO:0000256" key="2">
    <source>
        <dbReference type="ARBA" id="ARBA00022692"/>
    </source>
</evidence>
<evidence type="ECO:0000313" key="7">
    <source>
        <dbReference type="Proteomes" id="UP000593765"/>
    </source>
</evidence>
<evidence type="ECO:0000256" key="5">
    <source>
        <dbReference type="SAM" id="Phobius"/>
    </source>
</evidence>
<sequence length="245" mass="27487">MIESIRLAGWTLPEAMTKRLGERVGRQRAMTADGHLLIILHALPAENDFERQPRLFWRSPTGEWRSLTSSIDGFQSLRRHIDEFAKAIEALEQGVETSTDADAFYKVLLKVAPIHRTARNMHATLQQARELVEDRDIITLRDRAGEIERAAELLHADAKVGLEYSVAKQEEAQTRASHEIAEAGHRLNLLAAVFLPLTALGAALGMNLRSGLENAMSPWLFWVVLATGLAVGFYLRSLFVRGRRK</sequence>
<accession>A0A7M2WT41</accession>
<dbReference type="AlphaFoldDB" id="A0A7M2WT41"/>
<feature type="transmembrane region" description="Helical" evidence="5">
    <location>
        <begin position="219"/>
        <end position="239"/>
    </location>
</feature>
<dbReference type="Proteomes" id="UP000593765">
    <property type="component" value="Chromosome"/>
</dbReference>
<comment type="subcellular location">
    <subcellularLocation>
        <location evidence="1">Membrane</location>
        <topology evidence="1">Multi-pass membrane protein</topology>
    </subcellularLocation>
</comment>
<dbReference type="SUPFAM" id="SSF144083">
    <property type="entry name" value="Magnesium transport protein CorA, transmembrane region"/>
    <property type="match status" value="1"/>
</dbReference>
<dbReference type="Pfam" id="PF01544">
    <property type="entry name" value="CorA"/>
    <property type="match status" value="1"/>
</dbReference>
<evidence type="ECO:0000256" key="1">
    <source>
        <dbReference type="ARBA" id="ARBA00004141"/>
    </source>
</evidence>
<feature type="transmembrane region" description="Helical" evidence="5">
    <location>
        <begin position="187"/>
        <end position="207"/>
    </location>
</feature>
<dbReference type="GO" id="GO:0046873">
    <property type="term" value="F:metal ion transmembrane transporter activity"/>
    <property type="evidence" value="ECO:0007669"/>
    <property type="project" value="InterPro"/>
</dbReference>
<keyword evidence="7" id="KW-1185">Reference proteome</keyword>
<dbReference type="KEGG" id="hbs:IPV69_20645"/>
<name>A0A7M2WT41_9BACT</name>
<reference evidence="6 7" key="1">
    <citation type="submission" date="2020-10" db="EMBL/GenBank/DDBJ databases">
        <title>Wide distribution of Phycisphaera-like planctomycetes from WD2101 soil group in peatlands and genome analysis of the first cultivated representative.</title>
        <authorList>
            <person name="Dedysh S.N."/>
            <person name="Beletsky A.V."/>
            <person name="Ivanova A."/>
            <person name="Kulichevskaya I.S."/>
            <person name="Suzina N.E."/>
            <person name="Philippov D.A."/>
            <person name="Rakitin A.L."/>
            <person name="Mardanov A.V."/>
            <person name="Ravin N.V."/>
        </authorList>
    </citation>
    <scope>NUCLEOTIDE SEQUENCE [LARGE SCALE GENOMIC DNA]</scope>
    <source>
        <strain evidence="6 7">M1803</strain>
    </source>
</reference>
<keyword evidence="2 5" id="KW-0812">Transmembrane</keyword>
<protein>
    <recommendedName>
        <fullName evidence="8">CorA-like Mg2+ transporter protein</fullName>
    </recommendedName>
</protein>
<dbReference type="Gene3D" id="1.20.58.340">
    <property type="entry name" value="Magnesium transport protein CorA, transmembrane region"/>
    <property type="match status" value="1"/>
</dbReference>
<dbReference type="EMBL" id="CP063458">
    <property type="protein sequence ID" value="QOV88626.1"/>
    <property type="molecule type" value="Genomic_DNA"/>
</dbReference>
<dbReference type="InterPro" id="IPR002523">
    <property type="entry name" value="MgTranspt_CorA/ZnTranspt_ZntB"/>
</dbReference>
<evidence type="ECO:0000256" key="4">
    <source>
        <dbReference type="ARBA" id="ARBA00023136"/>
    </source>
</evidence>
<keyword evidence="4 5" id="KW-0472">Membrane</keyword>
<evidence type="ECO:0008006" key="8">
    <source>
        <dbReference type="Google" id="ProtNLM"/>
    </source>
</evidence>
<organism evidence="6 7">
    <name type="scientific">Humisphaera borealis</name>
    <dbReference type="NCBI Taxonomy" id="2807512"/>
    <lineage>
        <taxon>Bacteria</taxon>
        <taxon>Pseudomonadati</taxon>
        <taxon>Planctomycetota</taxon>
        <taxon>Phycisphaerae</taxon>
        <taxon>Tepidisphaerales</taxon>
        <taxon>Tepidisphaeraceae</taxon>
        <taxon>Humisphaera</taxon>
    </lineage>
</organism>
<dbReference type="RefSeq" id="WP_206291619.1">
    <property type="nucleotide sequence ID" value="NZ_CP063458.1"/>
</dbReference>
<keyword evidence="3 5" id="KW-1133">Transmembrane helix</keyword>
<dbReference type="GO" id="GO:0016020">
    <property type="term" value="C:membrane"/>
    <property type="evidence" value="ECO:0007669"/>
    <property type="project" value="UniProtKB-SubCell"/>
</dbReference>